<organism evidence="1 2">
    <name type="scientific">Portunus trituberculatus</name>
    <name type="common">Swimming crab</name>
    <name type="synonym">Neptunus trituberculatus</name>
    <dbReference type="NCBI Taxonomy" id="210409"/>
    <lineage>
        <taxon>Eukaryota</taxon>
        <taxon>Metazoa</taxon>
        <taxon>Ecdysozoa</taxon>
        <taxon>Arthropoda</taxon>
        <taxon>Crustacea</taxon>
        <taxon>Multicrustacea</taxon>
        <taxon>Malacostraca</taxon>
        <taxon>Eumalacostraca</taxon>
        <taxon>Eucarida</taxon>
        <taxon>Decapoda</taxon>
        <taxon>Pleocyemata</taxon>
        <taxon>Brachyura</taxon>
        <taxon>Eubrachyura</taxon>
        <taxon>Portunoidea</taxon>
        <taxon>Portunidae</taxon>
        <taxon>Portuninae</taxon>
        <taxon>Portunus</taxon>
    </lineage>
</organism>
<dbReference type="EMBL" id="VSRR010046710">
    <property type="protein sequence ID" value="MPC77779.1"/>
    <property type="molecule type" value="Genomic_DNA"/>
</dbReference>
<dbReference type="AlphaFoldDB" id="A0A5B7I795"/>
<gene>
    <name evidence="1" type="ORF">E2C01_072245</name>
</gene>
<accession>A0A5B7I795</accession>
<sequence>MREARDSEITFLLLYVTDRRSGETLKRLGFERRIKECFPFLAVLQLSQEEGSARNEDQGPQARKGWRKNRNVAAMVWRRRAGASVRVGGLFWPRVCGSGSRKCEVDMKGVSEKVVCYIRSASRG</sequence>
<protein>
    <submittedName>
        <fullName evidence="1">Uncharacterized protein</fullName>
    </submittedName>
</protein>
<reference evidence="1 2" key="1">
    <citation type="submission" date="2019-05" db="EMBL/GenBank/DDBJ databases">
        <title>Another draft genome of Portunus trituberculatus and its Hox gene families provides insights of decapod evolution.</title>
        <authorList>
            <person name="Jeong J.-H."/>
            <person name="Song I."/>
            <person name="Kim S."/>
            <person name="Choi T."/>
            <person name="Kim D."/>
            <person name="Ryu S."/>
            <person name="Kim W."/>
        </authorList>
    </citation>
    <scope>NUCLEOTIDE SEQUENCE [LARGE SCALE GENOMIC DNA]</scope>
    <source>
        <tissue evidence="1">Muscle</tissue>
    </source>
</reference>
<proteinExistence type="predicted"/>
<comment type="caution">
    <text evidence="1">The sequence shown here is derived from an EMBL/GenBank/DDBJ whole genome shotgun (WGS) entry which is preliminary data.</text>
</comment>
<dbReference type="Proteomes" id="UP000324222">
    <property type="component" value="Unassembled WGS sequence"/>
</dbReference>
<evidence type="ECO:0000313" key="2">
    <source>
        <dbReference type="Proteomes" id="UP000324222"/>
    </source>
</evidence>
<keyword evidence="2" id="KW-1185">Reference proteome</keyword>
<name>A0A5B7I795_PORTR</name>
<evidence type="ECO:0000313" key="1">
    <source>
        <dbReference type="EMBL" id="MPC77779.1"/>
    </source>
</evidence>